<evidence type="ECO:0000313" key="13">
    <source>
        <dbReference type="EMBL" id="PKR77562.1"/>
    </source>
</evidence>
<keyword evidence="4" id="KW-0949">S-adenosyl-L-methionine</keyword>
<dbReference type="InterPro" id="IPR029063">
    <property type="entry name" value="SAM-dependent_MTases_sf"/>
</dbReference>
<dbReference type="PROSITE" id="PS00092">
    <property type="entry name" value="N6_MTASE"/>
    <property type="match status" value="1"/>
</dbReference>
<keyword evidence="8" id="KW-0175">Coiled coil</keyword>
<evidence type="ECO:0000259" key="11">
    <source>
        <dbReference type="Pfam" id="PF23653"/>
    </source>
</evidence>
<name>A0A2I0QT91_9BACI</name>
<evidence type="ECO:0000313" key="14">
    <source>
        <dbReference type="Proteomes" id="UP000243524"/>
    </source>
</evidence>
<dbReference type="InterPro" id="IPR025931">
    <property type="entry name" value="TaqI_C"/>
</dbReference>
<sequence length="1206" mass="140920">MENNIYTPRQSLNKAFLKEKPGRDEFDSFKRNFRTLLESVSVGETEEYHKNLITQFLKDTYYKNQYFINTKGRSDLVIYNGKDTSHTVGVILEVKNPSNNAEMLSKDNINVKAMHELLLYYLRERVVNRNYEIKQIIATNLNEWFIFDANIFENAFANNKELINQFMDFENQRLSGSTTQFFYQNIAKPAIKSVIDNLEFTYVNITDGLKLVNNENNEKKLITLYKLFSPTHLLKLPFSNDSNNLNKKFYTELLYIIGLSEKADNGKKIIQRMPTQKRNNGSLMENTIMQIESLDKLSRLEKPHRFGKTNEDRLFNVSLELVLNWINRVLFMKLLEGQLVNFHKGDQSYLFLNSKKVRNFDELNNLFFNVLAKGTHKRNDEVTKKFKTVPYLNSSLFEPTELEHSCFTISQLRDQTLPIYQQTILLDHKGKKRTGELDTLQYLFEFLNAYDFSSEGNEKIQEQSKTIINASVLGLIFEKINGYKDGSFFTPGYITMFISRETIRRKVVQKFNETKDWNCNNFNELFNKITDKKEANDIINSIKICDPAVGSGHFLVSALNELIAIKSDLKILIDKSGRTLRDYHLEVINDELIITNEDGILFEYHPTNRESQRIQETIFREKKSIIENCLFGVDINPNSVNICRLRLWIELLKNAYYKDNGNSTELETLPNIDINIKWGNSLVSRYPLDAPLGKITKKSKLNVSEYLKAVDDYRNATNKEEKRSLEILISEIKNNFESNVTFPDQLKLSDLEKKLFLIENQTSLFELSRKEKIERNKNIKSLKNQINSHKKKIDDIKSNKMYEESFEWRFEFPEVLDNKGKFIGFDIIIGNPPYVYRKADLTKSLKDYYKTNYFNVDGNFDLYKYFVERSVQLLAPNGYNCLITNSSFLLQQSFKKTREYILYNSTLELIAPLGPNIFKEATVDTVIYLINNNPKEKALKQVKVIPMNKTKSTSINKDSYYIDQRRFFHNENYAFDCLLNEKGHNLVHRLFNEFPPIEHGFDFGVGINTGYIKNELTDVSKVDNRYHPMVPGSGISKYGEVRTDGYIMYDKEFVKSQGKLGRALPSEKFFYEPKILIVRTRNLSLNDRIIATIDTEKKYNLNRLSNIIAKEGFNIYGLLGILNSSLFNWLFSKRYLDYEIKPIYLRKAPLANSNDSELITLVGKIMYCNKESTEYNKLKKQIDDIVFNLYNLTDEERALIKNDLNK</sequence>
<dbReference type="InterPro" id="IPR023135">
    <property type="entry name" value="N6_DNA_MeTrfase_TaqI_C"/>
</dbReference>
<comment type="caution">
    <text evidence="13">The sequence shown here is derived from an EMBL/GenBank/DDBJ whole genome shotgun (WGS) entry which is preliminary data.</text>
</comment>
<dbReference type="RefSeq" id="WP_101331170.1">
    <property type="nucleotide sequence ID" value="NZ_PJNH01000002.1"/>
</dbReference>
<dbReference type="Pfam" id="PF25120">
    <property type="entry name" value="DUF7814"/>
    <property type="match status" value="1"/>
</dbReference>
<dbReference type="EMBL" id="PJNH01000002">
    <property type="protein sequence ID" value="PKR77562.1"/>
    <property type="molecule type" value="Genomic_DNA"/>
</dbReference>
<dbReference type="PRINTS" id="PR00507">
    <property type="entry name" value="N12N6MTFRASE"/>
</dbReference>
<protein>
    <recommendedName>
        <fullName evidence="1">site-specific DNA-methyltransferase (adenine-specific)</fullName>
        <ecNumber evidence="1">2.1.1.72</ecNumber>
    </recommendedName>
</protein>
<comment type="catalytic activity">
    <reaction evidence="7">
        <text>a 2'-deoxyadenosine in DNA + S-adenosyl-L-methionine = an N(6)-methyl-2'-deoxyadenosine in DNA + S-adenosyl-L-homocysteine + H(+)</text>
        <dbReference type="Rhea" id="RHEA:15197"/>
        <dbReference type="Rhea" id="RHEA-COMP:12418"/>
        <dbReference type="Rhea" id="RHEA-COMP:12419"/>
        <dbReference type="ChEBI" id="CHEBI:15378"/>
        <dbReference type="ChEBI" id="CHEBI:57856"/>
        <dbReference type="ChEBI" id="CHEBI:59789"/>
        <dbReference type="ChEBI" id="CHEBI:90615"/>
        <dbReference type="ChEBI" id="CHEBI:90616"/>
        <dbReference type="EC" id="2.1.1.72"/>
    </reaction>
</comment>
<accession>A0A2I0QT91</accession>
<dbReference type="Gene3D" id="3.90.220.10">
    <property type="entry name" value="Adenine-n6-DNA-methyltransferase Taqi, Chain A, domain 2"/>
    <property type="match status" value="1"/>
</dbReference>
<dbReference type="GO" id="GO:0004519">
    <property type="term" value="F:endonuclease activity"/>
    <property type="evidence" value="ECO:0007669"/>
    <property type="project" value="UniProtKB-KW"/>
</dbReference>
<dbReference type="OrthoDB" id="32195at2"/>
<keyword evidence="5" id="KW-0680">Restriction system</keyword>
<evidence type="ECO:0000256" key="2">
    <source>
        <dbReference type="ARBA" id="ARBA00022603"/>
    </source>
</evidence>
<dbReference type="PANTHER" id="PTHR33841:SF1">
    <property type="entry name" value="DNA METHYLTRANSFERASE A"/>
    <property type="match status" value="1"/>
</dbReference>
<dbReference type="GO" id="GO:0009307">
    <property type="term" value="P:DNA restriction-modification system"/>
    <property type="evidence" value="ECO:0007669"/>
    <property type="project" value="UniProtKB-KW"/>
</dbReference>
<reference evidence="13 14" key="1">
    <citation type="submission" date="2017-06" db="EMBL/GenBank/DDBJ databases">
        <title>the draft geome sequence of Illustriluteabacillus marina B3227.</title>
        <authorList>
            <person name="He R.-H."/>
            <person name="Du Z.-J."/>
        </authorList>
    </citation>
    <scope>NUCLEOTIDE SEQUENCE [LARGE SCALE GENOMIC DNA]</scope>
    <source>
        <strain evidence="13 14">B3227</strain>
    </source>
</reference>
<dbReference type="InterPro" id="IPR055573">
    <property type="entry name" value="DUF7149"/>
</dbReference>
<keyword evidence="2" id="KW-0489">Methyltransferase</keyword>
<dbReference type="InterPro" id="IPR011639">
    <property type="entry name" value="MethylTrfase_TaqI-like_dom"/>
</dbReference>
<dbReference type="Proteomes" id="UP000243524">
    <property type="component" value="Unassembled WGS sequence"/>
</dbReference>
<evidence type="ECO:0000256" key="8">
    <source>
        <dbReference type="SAM" id="Coils"/>
    </source>
</evidence>
<keyword evidence="3" id="KW-0808">Transferase</keyword>
<proteinExistence type="predicted"/>
<dbReference type="GO" id="GO:0003677">
    <property type="term" value="F:DNA binding"/>
    <property type="evidence" value="ECO:0007669"/>
    <property type="project" value="UniProtKB-KW"/>
</dbReference>
<dbReference type="Pfam" id="PF23653">
    <property type="entry name" value="DUF7149"/>
    <property type="match status" value="1"/>
</dbReference>
<evidence type="ECO:0000256" key="3">
    <source>
        <dbReference type="ARBA" id="ARBA00022679"/>
    </source>
</evidence>
<feature type="domain" description="DUF7149" evidence="11">
    <location>
        <begin position="7"/>
        <end position="241"/>
    </location>
</feature>
<feature type="domain" description="TaqI-like C-terminal specificity" evidence="10">
    <location>
        <begin position="1028"/>
        <end position="1149"/>
    </location>
</feature>
<dbReference type="InterPro" id="IPR002052">
    <property type="entry name" value="DNA_methylase_N6_adenine_CS"/>
</dbReference>
<feature type="coiled-coil region" evidence="8">
    <location>
        <begin position="772"/>
        <end position="799"/>
    </location>
</feature>
<dbReference type="GO" id="GO:0032259">
    <property type="term" value="P:methylation"/>
    <property type="evidence" value="ECO:0007669"/>
    <property type="project" value="UniProtKB-KW"/>
</dbReference>
<dbReference type="PANTHER" id="PTHR33841">
    <property type="entry name" value="DNA METHYLTRANSFERASE YEEA-RELATED"/>
    <property type="match status" value="1"/>
</dbReference>
<feature type="domain" description="Type II methyltransferase M.TaqI-like" evidence="9">
    <location>
        <begin position="628"/>
        <end position="913"/>
    </location>
</feature>
<dbReference type="AlphaFoldDB" id="A0A2I0QT91"/>
<dbReference type="Gene3D" id="3.40.50.150">
    <property type="entry name" value="Vaccinia Virus protein VP39"/>
    <property type="match status" value="2"/>
</dbReference>
<dbReference type="SUPFAM" id="SSF53335">
    <property type="entry name" value="S-adenosyl-L-methionine-dependent methyltransferases"/>
    <property type="match status" value="1"/>
</dbReference>
<evidence type="ECO:0000256" key="1">
    <source>
        <dbReference type="ARBA" id="ARBA00011900"/>
    </source>
</evidence>
<evidence type="ECO:0000256" key="7">
    <source>
        <dbReference type="ARBA" id="ARBA00047942"/>
    </source>
</evidence>
<dbReference type="InterPro" id="IPR056716">
    <property type="entry name" value="DUF7814"/>
</dbReference>
<keyword evidence="13" id="KW-0255">Endonuclease</keyword>
<keyword evidence="14" id="KW-1185">Reference proteome</keyword>
<gene>
    <name evidence="13" type="ORF">CEY16_06380</name>
</gene>
<dbReference type="EC" id="2.1.1.72" evidence="1"/>
<dbReference type="GO" id="GO:0009007">
    <property type="term" value="F:site-specific DNA-methyltransferase (adenine-specific) activity"/>
    <property type="evidence" value="ECO:0007669"/>
    <property type="project" value="UniProtKB-EC"/>
</dbReference>
<evidence type="ECO:0000259" key="12">
    <source>
        <dbReference type="Pfam" id="PF25120"/>
    </source>
</evidence>
<keyword evidence="13" id="KW-0540">Nuclease</keyword>
<organism evidence="13 14">
    <name type="scientific">Halalkalibacillus sediminis</name>
    <dbReference type="NCBI Taxonomy" id="2018042"/>
    <lineage>
        <taxon>Bacteria</taxon>
        <taxon>Bacillati</taxon>
        <taxon>Bacillota</taxon>
        <taxon>Bacilli</taxon>
        <taxon>Bacillales</taxon>
        <taxon>Bacillaceae</taxon>
        <taxon>Halalkalibacillus</taxon>
    </lineage>
</organism>
<evidence type="ECO:0000259" key="10">
    <source>
        <dbReference type="Pfam" id="PF12950"/>
    </source>
</evidence>
<keyword evidence="13" id="KW-0378">Hydrolase</keyword>
<dbReference type="Pfam" id="PF12950">
    <property type="entry name" value="TaqI_C"/>
    <property type="match status" value="1"/>
</dbReference>
<feature type="domain" description="DUF7814" evidence="12">
    <location>
        <begin position="242"/>
        <end position="468"/>
    </location>
</feature>
<evidence type="ECO:0000259" key="9">
    <source>
        <dbReference type="Pfam" id="PF07669"/>
    </source>
</evidence>
<evidence type="ECO:0000256" key="5">
    <source>
        <dbReference type="ARBA" id="ARBA00022747"/>
    </source>
</evidence>
<dbReference type="Pfam" id="PF07669">
    <property type="entry name" value="Eco57I"/>
    <property type="match status" value="1"/>
</dbReference>
<keyword evidence="6" id="KW-0238">DNA-binding</keyword>
<evidence type="ECO:0000256" key="4">
    <source>
        <dbReference type="ARBA" id="ARBA00022691"/>
    </source>
</evidence>
<evidence type="ECO:0000256" key="6">
    <source>
        <dbReference type="ARBA" id="ARBA00023125"/>
    </source>
</evidence>
<dbReference type="InterPro" id="IPR050953">
    <property type="entry name" value="N4_N6_ade-DNA_methylase"/>
</dbReference>